<dbReference type="EMBL" id="BMUT01000008">
    <property type="protein sequence ID" value="GGX89706.1"/>
    <property type="molecule type" value="Genomic_DNA"/>
</dbReference>
<keyword evidence="2 5" id="KW-0547">Nucleotide-binding</keyword>
<feature type="domain" description="Protein kinase" evidence="6">
    <location>
        <begin position="15"/>
        <end position="287"/>
    </location>
</feature>
<dbReference type="PANTHER" id="PTHR43289">
    <property type="entry name" value="MITOGEN-ACTIVATED PROTEIN KINASE KINASE KINASE 20-RELATED"/>
    <property type="match status" value="1"/>
</dbReference>
<organism evidence="7 8">
    <name type="scientific">Streptomyces hiroshimensis</name>
    <dbReference type="NCBI Taxonomy" id="66424"/>
    <lineage>
        <taxon>Bacteria</taxon>
        <taxon>Bacillati</taxon>
        <taxon>Actinomycetota</taxon>
        <taxon>Actinomycetes</taxon>
        <taxon>Kitasatosporales</taxon>
        <taxon>Streptomycetaceae</taxon>
        <taxon>Streptomyces</taxon>
    </lineage>
</organism>
<dbReference type="Gene3D" id="3.30.200.20">
    <property type="entry name" value="Phosphorylase Kinase, domain 1"/>
    <property type="match status" value="1"/>
</dbReference>
<gene>
    <name evidence="7" type="ORF">GCM10010324_39180</name>
</gene>
<reference evidence="8" key="1">
    <citation type="journal article" date="2019" name="Int. J. Syst. Evol. Microbiol.">
        <title>The Global Catalogue of Microorganisms (GCM) 10K type strain sequencing project: providing services to taxonomists for standard genome sequencing and annotation.</title>
        <authorList>
            <consortium name="The Broad Institute Genomics Platform"/>
            <consortium name="The Broad Institute Genome Sequencing Center for Infectious Disease"/>
            <person name="Wu L."/>
            <person name="Ma J."/>
        </authorList>
    </citation>
    <scope>NUCLEOTIDE SEQUENCE [LARGE SCALE GENOMIC DNA]</scope>
    <source>
        <strain evidence="8">JCM 4586</strain>
    </source>
</reference>
<dbReference type="InterPro" id="IPR015943">
    <property type="entry name" value="WD40/YVTN_repeat-like_dom_sf"/>
</dbReference>
<keyword evidence="8" id="KW-1185">Reference proteome</keyword>
<dbReference type="CDD" id="cd14014">
    <property type="entry name" value="STKc_PknB_like"/>
    <property type="match status" value="1"/>
</dbReference>
<dbReference type="InterPro" id="IPR018391">
    <property type="entry name" value="PQQ_b-propeller_rpt"/>
</dbReference>
<keyword evidence="1" id="KW-0808">Transferase</keyword>
<evidence type="ECO:0000256" key="4">
    <source>
        <dbReference type="ARBA" id="ARBA00022840"/>
    </source>
</evidence>
<dbReference type="PANTHER" id="PTHR43289:SF34">
    <property type="entry name" value="SERINE_THREONINE-PROTEIN KINASE YBDM-RELATED"/>
    <property type="match status" value="1"/>
</dbReference>
<dbReference type="PROSITE" id="PS00108">
    <property type="entry name" value="PROTEIN_KINASE_ST"/>
    <property type="match status" value="1"/>
</dbReference>
<keyword evidence="3" id="KW-0418">Kinase</keyword>
<proteinExistence type="predicted"/>
<evidence type="ECO:0000256" key="5">
    <source>
        <dbReference type="PROSITE-ProRule" id="PRU10141"/>
    </source>
</evidence>
<sequence>MPEPLTGPPRTAGPYRLLGTLGSGGMGEVYLARRTGTGPADAGLVAVKTVRQDLDLTPEFRTRFRREIDSARAVRSPYAAALVDGDAEAALPWLATEYVAGPSLAEAVARTGPLPAEAVRALGAGLAQALADVHAARVLHRDLKPGNVLLSADGPRLIDFGIAQAFDATALTTTGLVVGTPGFMAPEHLEGSGAVVAATDVFCLGAVLCFAATGRGPFDDDELAAVVYRISRADADPATLAALPDGLRETVTDCLALDPADRPTPQDLMARLAGPPCAWPDGVRALLAEHEEAARRCEAAAGAPVPAAPRRPAHPPVVPHVPTQLGHASGMPVPLPLPSAPRRSRRKAVLAGAGAFLAAAAIGAAVAVPQFTGGTDGKDSGDSGAKAVSAASPGAESARVVLPYGNSDHSGEFGRAARDRSTRPAGWSPWNAKLPGGAGACVLAGETLVCGGRQGGATALNAATGKQLWTVPAHEGTTQSALPAPAVDDGTVYLPQPDGIAAVDLGSGREKWSVKAPSDHFLNAMELSGGVLYAVWFRQGEEIGSLITAHRADAGHRQLWQTTAGDLGGTLLVHDGRLYLSSTTTTYAFDIRDGHEAARRPGVMCGFALAYKDALLCALNGDHGVKVLDARTLEPRRVIAPEVTVSAPPAVGERGVLLVQGDRSLSAHDPASGEALWDEAYDRGSRPLLTGDKALIVTDDGVYARGLARGSEQGVRKRYLGQPSYSERAGVPHTLVVGGTVFLSYGEGTVLSGYAP</sequence>
<evidence type="ECO:0000313" key="7">
    <source>
        <dbReference type="EMBL" id="GGX89706.1"/>
    </source>
</evidence>
<dbReference type="InterPro" id="IPR011047">
    <property type="entry name" value="Quinoprotein_ADH-like_sf"/>
</dbReference>
<dbReference type="Proteomes" id="UP000659223">
    <property type="component" value="Unassembled WGS sequence"/>
</dbReference>
<accession>A0ABQ2YMX6</accession>
<dbReference type="InterPro" id="IPR011009">
    <property type="entry name" value="Kinase-like_dom_sf"/>
</dbReference>
<dbReference type="RefSeq" id="WP_190023010.1">
    <property type="nucleotide sequence ID" value="NZ_BMUT01000008.1"/>
</dbReference>
<keyword evidence="4 5" id="KW-0067">ATP-binding</keyword>
<evidence type="ECO:0000256" key="3">
    <source>
        <dbReference type="ARBA" id="ARBA00022777"/>
    </source>
</evidence>
<evidence type="ECO:0000259" key="6">
    <source>
        <dbReference type="PROSITE" id="PS50011"/>
    </source>
</evidence>
<dbReference type="SMART" id="SM00564">
    <property type="entry name" value="PQQ"/>
    <property type="match status" value="4"/>
</dbReference>
<protein>
    <recommendedName>
        <fullName evidence="6">Protein kinase domain-containing protein</fullName>
    </recommendedName>
</protein>
<dbReference type="InterPro" id="IPR008271">
    <property type="entry name" value="Ser/Thr_kinase_AS"/>
</dbReference>
<dbReference type="Gene3D" id="2.130.10.10">
    <property type="entry name" value="YVTN repeat-like/Quinoprotein amine dehydrogenase"/>
    <property type="match status" value="1"/>
</dbReference>
<dbReference type="SUPFAM" id="SSF50998">
    <property type="entry name" value="Quinoprotein alcohol dehydrogenase-like"/>
    <property type="match status" value="1"/>
</dbReference>
<dbReference type="Gene3D" id="1.10.510.10">
    <property type="entry name" value="Transferase(Phosphotransferase) domain 1"/>
    <property type="match status" value="1"/>
</dbReference>
<dbReference type="PROSITE" id="PS50011">
    <property type="entry name" value="PROTEIN_KINASE_DOM"/>
    <property type="match status" value="1"/>
</dbReference>
<dbReference type="InterPro" id="IPR002372">
    <property type="entry name" value="PQQ_rpt_dom"/>
</dbReference>
<feature type="binding site" evidence="5">
    <location>
        <position position="48"/>
    </location>
    <ligand>
        <name>ATP</name>
        <dbReference type="ChEBI" id="CHEBI:30616"/>
    </ligand>
</feature>
<dbReference type="SMART" id="SM00220">
    <property type="entry name" value="S_TKc"/>
    <property type="match status" value="1"/>
</dbReference>
<dbReference type="PROSITE" id="PS00107">
    <property type="entry name" value="PROTEIN_KINASE_ATP"/>
    <property type="match status" value="1"/>
</dbReference>
<dbReference type="InterPro" id="IPR017441">
    <property type="entry name" value="Protein_kinase_ATP_BS"/>
</dbReference>
<dbReference type="Pfam" id="PF13360">
    <property type="entry name" value="PQQ_2"/>
    <property type="match status" value="1"/>
</dbReference>
<dbReference type="SUPFAM" id="SSF56112">
    <property type="entry name" value="Protein kinase-like (PK-like)"/>
    <property type="match status" value="1"/>
</dbReference>
<evidence type="ECO:0000256" key="2">
    <source>
        <dbReference type="ARBA" id="ARBA00022741"/>
    </source>
</evidence>
<dbReference type="Pfam" id="PF00069">
    <property type="entry name" value="Pkinase"/>
    <property type="match status" value="1"/>
</dbReference>
<dbReference type="Gene3D" id="2.40.10.480">
    <property type="match status" value="1"/>
</dbReference>
<name>A0ABQ2YMX6_9ACTN</name>
<evidence type="ECO:0000256" key="1">
    <source>
        <dbReference type="ARBA" id="ARBA00022679"/>
    </source>
</evidence>
<evidence type="ECO:0000313" key="8">
    <source>
        <dbReference type="Proteomes" id="UP000659223"/>
    </source>
</evidence>
<dbReference type="InterPro" id="IPR000719">
    <property type="entry name" value="Prot_kinase_dom"/>
</dbReference>
<comment type="caution">
    <text evidence="7">The sequence shown here is derived from an EMBL/GenBank/DDBJ whole genome shotgun (WGS) entry which is preliminary data.</text>
</comment>